<organism evidence="2">
    <name type="scientific">Klebsiella pneumoniae</name>
    <dbReference type="NCBI Taxonomy" id="573"/>
    <lineage>
        <taxon>Bacteria</taxon>
        <taxon>Pseudomonadati</taxon>
        <taxon>Pseudomonadota</taxon>
        <taxon>Gammaproteobacteria</taxon>
        <taxon>Enterobacterales</taxon>
        <taxon>Enterobacteriaceae</taxon>
        <taxon>Klebsiella/Raoultella group</taxon>
        <taxon>Klebsiella</taxon>
        <taxon>Klebsiella pneumoniae complex</taxon>
    </lineage>
</organism>
<reference evidence="2" key="1">
    <citation type="submission" date="2019-01" db="EMBL/GenBank/DDBJ databases">
        <authorList>
            <person name="Lista F."/>
            <person name="Anselmo A."/>
        </authorList>
    </citation>
    <scope>NUCLEOTIDE SEQUENCE</scope>
    <source>
        <strain evidence="2">13S</strain>
    </source>
</reference>
<dbReference type="EMBL" id="SDCJ01000016">
    <property type="protein sequence ID" value="TCX36636.1"/>
    <property type="molecule type" value="Genomic_DNA"/>
</dbReference>
<dbReference type="SMART" id="SM00635">
    <property type="entry name" value="BID_2"/>
    <property type="match status" value="1"/>
</dbReference>
<gene>
    <name evidence="2" type="ORF">ETE75_20460</name>
</gene>
<feature type="domain" description="BIG2" evidence="1">
    <location>
        <begin position="59"/>
        <end position="136"/>
    </location>
</feature>
<proteinExistence type="predicted"/>
<dbReference type="Gene3D" id="2.60.40.1080">
    <property type="match status" value="1"/>
</dbReference>
<protein>
    <submittedName>
        <fullName evidence="2">Ig domain-containing protein</fullName>
    </submittedName>
</protein>
<name>A0A483ISM4_KLEPN</name>
<evidence type="ECO:0000313" key="2">
    <source>
        <dbReference type="EMBL" id="TCX36636.1"/>
    </source>
</evidence>
<dbReference type="Pfam" id="PF02368">
    <property type="entry name" value="Big_2"/>
    <property type="match status" value="1"/>
</dbReference>
<evidence type="ECO:0000259" key="1">
    <source>
        <dbReference type="SMART" id="SM00635"/>
    </source>
</evidence>
<sequence length="147" mass="15644">MPEQKMEITDEQFANFTGTMFNTSFTKSVSDAPMTEYRQNRLTACFKSKPYVDAAAVIHVQSVTVAPKTATVLVGDTVQLGGSIKPDDATDRSYHWVTEDSGIATVDVSGLVTGIAEGSVKIRLVANDGSVSGEAAITVNNPETVQV</sequence>
<dbReference type="RefSeq" id="WP_048255533.1">
    <property type="nucleotide sequence ID" value="NZ_JACFZK010000040.1"/>
</dbReference>
<comment type="caution">
    <text evidence="2">The sequence shown here is derived from an EMBL/GenBank/DDBJ whole genome shotgun (WGS) entry which is preliminary data.</text>
</comment>
<dbReference type="InterPro" id="IPR003343">
    <property type="entry name" value="Big_2"/>
</dbReference>
<dbReference type="AlphaFoldDB" id="A0A483ISM4"/>
<accession>A0A483ISM4</accession>
<dbReference type="SUPFAM" id="SSF49373">
    <property type="entry name" value="Invasin/intimin cell-adhesion fragments"/>
    <property type="match status" value="1"/>
</dbReference>
<dbReference type="InterPro" id="IPR008964">
    <property type="entry name" value="Invasin/intimin_cell_adhesion"/>
</dbReference>